<comment type="similarity">
    <text evidence="4">Belongs to the class I-like SAM-binding methyltransferase superfamily. gTMT family.</text>
</comment>
<keyword evidence="6" id="KW-1185">Reference proteome</keyword>
<name>A0AAN6VB61_9PEZI</name>
<dbReference type="GO" id="GO:0032259">
    <property type="term" value="P:methylation"/>
    <property type="evidence" value="ECO:0007669"/>
    <property type="project" value="UniProtKB-UniRule"/>
</dbReference>
<reference evidence="5" key="1">
    <citation type="journal article" date="2023" name="Mol. Phylogenet. Evol.">
        <title>Genome-scale phylogeny and comparative genomics of the fungal order Sordariales.</title>
        <authorList>
            <person name="Hensen N."/>
            <person name="Bonometti L."/>
            <person name="Westerberg I."/>
            <person name="Brannstrom I.O."/>
            <person name="Guillou S."/>
            <person name="Cros-Aarteil S."/>
            <person name="Calhoun S."/>
            <person name="Haridas S."/>
            <person name="Kuo A."/>
            <person name="Mondo S."/>
            <person name="Pangilinan J."/>
            <person name="Riley R."/>
            <person name="LaButti K."/>
            <person name="Andreopoulos B."/>
            <person name="Lipzen A."/>
            <person name="Chen C."/>
            <person name="Yan M."/>
            <person name="Daum C."/>
            <person name="Ng V."/>
            <person name="Clum A."/>
            <person name="Steindorff A."/>
            <person name="Ohm R.A."/>
            <person name="Martin F."/>
            <person name="Silar P."/>
            <person name="Natvig D.O."/>
            <person name="Lalanne C."/>
            <person name="Gautier V."/>
            <person name="Ament-Velasquez S.L."/>
            <person name="Kruys A."/>
            <person name="Hutchinson M.I."/>
            <person name="Powell A.J."/>
            <person name="Barry K."/>
            <person name="Miller A.N."/>
            <person name="Grigoriev I.V."/>
            <person name="Debuchy R."/>
            <person name="Gladieux P."/>
            <person name="Hiltunen Thoren M."/>
            <person name="Johannesson H."/>
        </authorList>
    </citation>
    <scope>NUCLEOTIDE SEQUENCE</scope>
    <source>
        <strain evidence="5">CBS 141.50</strain>
    </source>
</reference>
<evidence type="ECO:0000313" key="6">
    <source>
        <dbReference type="Proteomes" id="UP001302676"/>
    </source>
</evidence>
<dbReference type="InterPro" id="IPR029063">
    <property type="entry name" value="SAM-dependent_MTases_sf"/>
</dbReference>
<feature type="region of interest" description="SAM motif III" evidence="4">
    <location>
        <begin position="271"/>
        <end position="280"/>
    </location>
</feature>
<comment type="caution">
    <text evidence="5">The sequence shown here is derived from an EMBL/GenBank/DDBJ whole genome shotgun (WGS) entry which is preliminary data.</text>
</comment>
<feature type="region of interest" description="SAM motif I" evidence="4">
    <location>
        <begin position="139"/>
        <end position="148"/>
    </location>
</feature>
<dbReference type="InterPro" id="IPR025774">
    <property type="entry name" value="PiNMT-like"/>
</dbReference>
<sequence>MSTPQVPQNPGEETTDLSKRYDIPLGLAHTTMQALKDRIKVHYDLASDYYLKLWGEHIHHGYWPTAASKATESKETAQLNLIHLLLTTAAVTNEAVQVEAASHATAATAADTGTAVPIAVANDTHVASTERTPQHPLRILDVGCGVGGTTRYLAKVLGAQVTGITISGKQVQIAQRLSRAAAITKSGGNVLSNDEGVVLNRADGATETDAEFITIGEKGGQVKFVELDAEKMGEYFTAEAGDAQGFDVVWISEALSHFPNKALFFQNAHRLLRPGGKLVLADWFKAEELGEGVFDADIKPIEDGMLLPPLCTQQDYVNLATTAGLQVLGGPKDISLDVSKTWDISWSLIQNPSLWAFAFSQGRDGIAFLQAFRAMRRGYANGSFRYAVMAFSKNA</sequence>
<dbReference type="PANTHER" id="PTHR44068:SF11">
    <property type="entry name" value="GERANYL DIPHOSPHATE 2-C-METHYLTRANSFERASE"/>
    <property type="match status" value="1"/>
</dbReference>
<dbReference type="GO" id="GO:0008168">
    <property type="term" value="F:methyltransferase activity"/>
    <property type="evidence" value="ECO:0007669"/>
    <property type="project" value="UniProtKB-KW"/>
</dbReference>
<gene>
    <name evidence="5" type="ORF">C8A04DRAFT_23868</name>
</gene>
<keyword evidence="3 4" id="KW-0949">S-adenosyl-L-methionine</keyword>
<dbReference type="PANTHER" id="PTHR44068">
    <property type="entry name" value="ZGC:194242"/>
    <property type="match status" value="1"/>
</dbReference>
<dbReference type="Proteomes" id="UP001302676">
    <property type="component" value="Unassembled WGS sequence"/>
</dbReference>
<dbReference type="InterPro" id="IPR050447">
    <property type="entry name" value="Erg6_SMT_methyltransf"/>
</dbReference>
<dbReference type="EMBL" id="MU853554">
    <property type="protein sequence ID" value="KAK4148075.1"/>
    <property type="molecule type" value="Genomic_DNA"/>
</dbReference>
<evidence type="ECO:0000256" key="3">
    <source>
        <dbReference type="ARBA" id="ARBA00022691"/>
    </source>
</evidence>
<protein>
    <submittedName>
        <fullName evidence="5">Gamma-tocopherol methyltransferase</fullName>
    </submittedName>
</protein>
<comment type="caution">
    <text evidence="4">Lacks conserved residue(s) required for the propagation of feature annotation.</text>
</comment>
<evidence type="ECO:0000313" key="5">
    <source>
        <dbReference type="EMBL" id="KAK4148075.1"/>
    </source>
</evidence>
<evidence type="ECO:0000256" key="1">
    <source>
        <dbReference type="ARBA" id="ARBA00022603"/>
    </source>
</evidence>
<evidence type="ECO:0000256" key="2">
    <source>
        <dbReference type="ARBA" id="ARBA00022679"/>
    </source>
</evidence>
<organism evidence="5 6">
    <name type="scientific">Dichotomopilus funicola</name>
    <dbReference type="NCBI Taxonomy" id="1934379"/>
    <lineage>
        <taxon>Eukaryota</taxon>
        <taxon>Fungi</taxon>
        <taxon>Dikarya</taxon>
        <taxon>Ascomycota</taxon>
        <taxon>Pezizomycotina</taxon>
        <taxon>Sordariomycetes</taxon>
        <taxon>Sordariomycetidae</taxon>
        <taxon>Sordariales</taxon>
        <taxon>Chaetomiaceae</taxon>
        <taxon>Dichotomopilus</taxon>
    </lineage>
</organism>
<dbReference type="Pfam" id="PF13489">
    <property type="entry name" value="Methyltransf_23"/>
    <property type="match status" value="1"/>
</dbReference>
<dbReference type="PROSITE" id="PS51581">
    <property type="entry name" value="SAM_GTMT"/>
    <property type="match status" value="1"/>
</dbReference>
<reference evidence="5" key="2">
    <citation type="submission" date="2023-05" db="EMBL/GenBank/DDBJ databases">
        <authorList>
            <consortium name="Lawrence Berkeley National Laboratory"/>
            <person name="Steindorff A."/>
            <person name="Hensen N."/>
            <person name="Bonometti L."/>
            <person name="Westerberg I."/>
            <person name="Brannstrom I.O."/>
            <person name="Guillou S."/>
            <person name="Cros-Aarteil S."/>
            <person name="Calhoun S."/>
            <person name="Haridas S."/>
            <person name="Kuo A."/>
            <person name="Mondo S."/>
            <person name="Pangilinan J."/>
            <person name="Riley R."/>
            <person name="Labutti K."/>
            <person name="Andreopoulos B."/>
            <person name="Lipzen A."/>
            <person name="Chen C."/>
            <person name="Yanf M."/>
            <person name="Daum C."/>
            <person name="Ng V."/>
            <person name="Clum A."/>
            <person name="Ohm R."/>
            <person name="Martin F."/>
            <person name="Silar P."/>
            <person name="Natvig D."/>
            <person name="Lalanne C."/>
            <person name="Gautier V."/>
            <person name="Ament-Velasquez S.L."/>
            <person name="Kruys A."/>
            <person name="Hutchinson M.I."/>
            <person name="Powell A.J."/>
            <person name="Barry K."/>
            <person name="Miller A.N."/>
            <person name="Grigoriev I.V."/>
            <person name="Debuchy R."/>
            <person name="Gladieux P."/>
            <person name="Thoren M.H."/>
            <person name="Johannesson H."/>
        </authorList>
    </citation>
    <scope>NUCLEOTIDE SEQUENCE</scope>
    <source>
        <strain evidence="5">CBS 141.50</strain>
    </source>
</reference>
<dbReference type="SUPFAM" id="SSF53335">
    <property type="entry name" value="S-adenosyl-L-methionine-dependent methyltransferases"/>
    <property type="match status" value="1"/>
</dbReference>
<keyword evidence="2 4" id="KW-0808">Transferase</keyword>
<dbReference type="Gene3D" id="3.40.50.150">
    <property type="entry name" value="Vaccinia Virus protein VP39"/>
    <property type="match status" value="1"/>
</dbReference>
<accession>A0AAN6VB61</accession>
<dbReference type="GeneID" id="87815464"/>
<dbReference type="AlphaFoldDB" id="A0AAN6VB61"/>
<dbReference type="RefSeq" id="XP_062641446.1">
    <property type="nucleotide sequence ID" value="XM_062778851.1"/>
</dbReference>
<evidence type="ECO:0000256" key="4">
    <source>
        <dbReference type="PROSITE-ProRule" id="PRU00914"/>
    </source>
</evidence>
<keyword evidence="1 4" id="KW-0489">Methyltransferase</keyword>
<proteinExistence type="inferred from homology"/>
<dbReference type="CDD" id="cd02440">
    <property type="entry name" value="AdoMet_MTases"/>
    <property type="match status" value="1"/>
</dbReference>